<gene>
    <name evidence="2" type="ORF">XTPLMG730_0461</name>
</gene>
<accession>A0A0K2ZD54</accession>
<dbReference type="AlphaFoldDB" id="A0A0K2ZD54"/>
<name>A0A0K2ZD54_9XANT</name>
<protein>
    <submittedName>
        <fullName evidence="2">Uncharacterized protein</fullName>
    </submittedName>
</protein>
<evidence type="ECO:0000313" key="2">
    <source>
        <dbReference type="EMBL" id="CTP83421.1"/>
    </source>
</evidence>
<proteinExistence type="predicted"/>
<sequence length="305" mass="31760">MPAAGHACSAATPQAGRSVGAASKTRLLFRLCVGSASWRKRRLAARVSGKRRACVSPARQPPVKRIGNATACASRQRMPAVGRWHRRVHTCAAGACRWPQRRQWPGRIALAGQDEIFCTSFETVRQQAHRCSGASSECGRAVAGARGARSWGVVVVGGRWLVAPPAAVAPERNPVRRSRAGAGAHRRVQLGQLAGADPRRPGEPDVASRHRGSSAGDARSLGRAAAPCSAQGSVGRRRRAKPAERGASHVVTCAALQRQRCGPHAAASRHCGRVSDHRGATSGQAHQAGAATGCDAAVAVRGAAG</sequence>
<evidence type="ECO:0000256" key="1">
    <source>
        <dbReference type="SAM" id="MobiDB-lite"/>
    </source>
</evidence>
<evidence type="ECO:0000313" key="3">
    <source>
        <dbReference type="Proteomes" id="UP000045978"/>
    </source>
</evidence>
<feature type="compositionally biased region" description="Basic and acidic residues" evidence="1">
    <location>
        <begin position="197"/>
        <end position="208"/>
    </location>
</feature>
<reference evidence="2 3" key="1">
    <citation type="submission" date="2015-07" db="EMBL/GenBank/DDBJ databases">
        <authorList>
            <person name="Noorani M."/>
        </authorList>
    </citation>
    <scope>NUCLEOTIDE SEQUENCE [LARGE SCALE GENOMIC DNA]</scope>
    <source>
        <strain evidence="2">LMG730</strain>
    </source>
</reference>
<feature type="region of interest" description="Disordered" evidence="1">
    <location>
        <begin position="170"/>
        <end position="248"/>
    </location>
</feature>
<organism evidence="2 3">
    <name type="scientific">Xanthomonas graminis pv. phlei</name>
    <dbReference type="NCBI Taxonomy" id="487906"/>
    <lineage>
        <taxon>Bacteria</taxon>
        <taxon>Pseudomonadati</taxon>
        <taxon>Pseudomonadota</taxon>
        <taxon>Gammaproteobacteria</taxon>
        <taxon>Lysobacterales</taxon>
        <taxon>Lysobacteraceae</taxon>
        <taxon>Xanthomonas</taxon>
        <taxon>Xanthomonas translucens group</taxon>
        <taxon>Xanthomonas graminis</taxon>
    </lineage>
</organism>
<dbReference type="EMBL" id="CXOJ01000005">
    <property type="protein sequence ID" value="CTP83421.1"/>
    <property type="molecule type" value="Genomic_DNA"/>
</dbReference>
<dbReference type="Proteomes" id="UP000045978">
    <property type="component" value="Unassembled WGS sequence"/>
</dbReference>
<feature type="compositionally biased region" description="Basic residues" evidence="1">
    <location>
        <begin position="175"/>
        <end position="188"/>
    </location>
</feature>